<gene>
    <name evidence="2" type="ORF">K8V16_09770</name>
</gene>
<dbReference type="Gene3D" id="3.30.300.30">
    <property type="match status" value="1"/>
</dbReference>
<dbReference type="PROSITE" id="PS00455">
    <property type="entry name" value="AMP_BINDING"/>
    <property type="match status" value="1"/>
</dbReference>
<dbReference type="SMART" id="SM00849">
    <property type="entry name" value="Lactamase_B"/>
    <property type="match status" value="1"/>
</dbReference>
<dbReference type="AlphaFoldDB" id="A0A9D2VLT9"/>
<dbReference type="InterPro" id="IPR036388">
    <property type="entry name" value="WH-like_DNA-bd_sf"/>
</dbReference>
<dbReference type="EMBL" id="DYZL01000200">
    <property type="protein sequence ID" value="HJH44063.1"/>
    <property type="molecule type" value="Genomic_DNA"/>
</dbReference>
<dbReference type="InterPro" id="IPR001279">
    <property type="entry name" value="Metallo-B-lactamas"/>
</dbReference>
<dbReference type="InterPro" id="IPR000873">
    <property type="entry name" value="AMP-dep_synth/lig_dom"/>
</dbReference>
<dbReference type="Pfam" id="PF13193">
    <property type="entry name" value="AMP-binding_C"/>
    <property type="match status" value="1"/>
</dbReference>
<sequence>MGYGNVAEPFLESVRAHPDKIAVVFDGDETTYGELNARVNRIAHLLADDMGVRPGDRVAYLLPNCPEILEVYYAVQKIGAVAVPLNYKLIAREIGYLVNASGAGTLVFASQFATSVAEASRSFSGTVALVGVDAGRRVRRDAVACFDAPLVSLDRACEAKGSDEPELMRDPGALSRIQYTGGSTGLPKGAARTHAADLVELDAIMDSNGIGDEPDAVVLIQCPLEHHGGHSWFSVALAAGATLVICEAFNAEQILRCIDRYRVTHMILLPPATYLRLLRCPTIDQYDLSSVCLVQSAAGAATKPIVKAIYDKFPNAVLNYGWGQSESGAGTSLRITRAMLAADSPLLESVGRPMKYVEMKVVDEAGNELPDGEVGEALLRSDAAMQGYYGQPDLTDAVFAPGGWLRTGDLMERDAHGYFYVRSRKKDMIKSGGENVFVAEVENVLRTHPAIDDCLVFGTSDPVMGEAVAAVIQPLPGSNLTAAEVQSHCKRFIASYKKPRYIVFMDDLGRDDAGKVRKADVVAYFDERKEQAAPRHHEKICDDPPIYLIQVPYSGGMPIGYTNAYLVACGERNLLVDTGVSHEASYEVLRSALGDLQVDRARTDVFLTHFHIDHLGLAAAIAHRDARVYLSARDEELFRRRGARSYRGTVKARLACEGFPADELDELERTDASLIPRVEWPMPERFVNLADGDEVRYGGYRMRAVSTPGHTPGHQCLYLPDQGIMFYGDHVLMTSSPNMAPFPDEADSLDDYLRSLDKVAQLPVTFACMGHGSVDPRRQAEAMPERIAWLREHHRQRLDEILARIAECPGMTGTELAQSITWNIPHGAWEEIPIIQRWIIVCETLAHLDHLRGEGRVRRERTGDTYRYFIGQGIRRIEGKER</sequence>
<evidence type="ECO:0000313" key="2">
    <source>
        <dbReference type="EMBL" id="HJH44063.1"/>
    </source>
</evidence>
<dbReference type="Gene3D" id="1.10.10.10">
    <property type="entry name" value="Winged helix-like DNA-binding domain superfamily/Winged helix DNA-binding domain"/>
    <property type="match status" value="1"/>
</dbReference>
<dbReference type="Gene3D" id="3.40.50.12780">
    <property type="entry name" value="N-terminal domain of ligase-like"/>
    <property type="match status" value="1"/>
</dbReference>
<proteinExistence type="predicted"/>
<comment type="caution">
    <text evidence="2">The sequence shown here is derived from an EMBL/GenBank/DDBJ whole genome shotgun (WGS) entry which is preliminary data.</text>
</comment>
<dbReference type="InterPro" id="IPR050237">
    <property type="entry name" value="ATP-dep_AMP-bd_enzyme"/>
</dbReference>
<reference evidence="2" key="1">
    <citation type="journal article" date="2021" name="PeerJ">
        <title>Extensive microbial diversity within the chicken gut microbiome revealed by metagenomics and culture.</title>
        <authorList>
            <person name="Gilroy R."/>
            <person name="Ravi A."/>
            <person name="Getino M."/>
            <person name="Pursley I."/>
            <person name="Horton D.L."/>
            <person name="Alikhan N.F."/>
            <person name="Baker D."/>
            <person name="Gharbi K."/>
            <person name="Hall N."/>
            <person name="Watson M."/>
            <person name="Adriaenssens E.M."/>
            <person name="Foster-Nyarko E."/>
            <person name="Jarju S."/>
            <person name="Secka A."/>
            <person name="Antonio M."/>
            <person name="Oren A."/>
            <person name="Chaudhuri R.R."/>
            <person name="La Ragione R."/>
            <person name="Hildebrand F."/>
            <person name="Pallen M.J."/>
        </authorList>
    </citation>
    <scope>NUCLEOTIDE SEQUENCE</scope>
    <source>
        <strain evidence="2">USAMLcec12-2067</strain>
    </source>
</reference>
<dbReference type="InterPro" id="IPR036866">
    <property type="entry name" value="RibonucZ/Hydroxyglut_hydro"/>
</dbReference>
<dbReference type="Pfam" id="PF00501">
    <property type="entry name" value="AMP-binding"/>
    <property type="match status" value="1"/>
</dbReference>
<feature type="domain" description="Metallo-beta-lactamase" evidence="1">
    <location>
        <begin position="561"/>
        <end position="771"/>
    </location>
</feature>
<name>A0A9D2VLT9_9ACTN</name>
<evidence type="ECO:0000313" key="3">
    <source>
        <dbReference type="Proteomes" id="UP000789325"/>
    </source>
</evidence>
<dbReference type="InterPro" id="IPR042099">
    <property type="entry name" value="ANL_N_sf"/>
</dbReference>
<organism evidence="2 3">
    <name type="scientific">Rubneribacter badeniensis</name>
    <dbReference type="NCBI Taxonomy" id="2070688"/>
    <lineage>
        <taxon>Bacteria</taxon>
        <taxon>Bacillati</taxon>
        <taxon>Actinomycetota</taxon>
        <taxon>Coriobacteriia</taxon>
        <taxon>Eggerthellales</taxon>
        <taxon>Eggerthellaceae</taxon>
        <taxon>Rubneribacter</taxon>
    </lineage>
</organism>
<dbReference type="InterPro" id="IPR025110">
    <property type="entry name" value="AMP-bd_C"/>
</dbReference>
<dbReference type="Gene3D" id="3.60.15.10">
    <property type="entry name" value="Ribonuclease Z/Hydroxyacylglutathione hydrolase-like"/>
    <property type="match status" value="1"/>
</dbReference>
<evidence type="ECO:0000259" key="1">
    <source>
        <dbReference type="SMART" id="SM00849"/>
    </source>
</evidence>
<accession>A0A9D2VLT9</accession>
<dbReference type="InterPro" id="IPR020845">
    <property type="entry name" value="AMP-binding_CS"/>
</dbReference>
<protein>
    <submittedName>
        <fullName evidence="2">AMP-binding protein</fullName>
    </submittedName>
</protein>
<dbReference type="Proteomes" id="UP000789325">
    <property type="component" value="Unassembled WGS sequence"/>
</dbReference>
<reference evidence="2" key="2">
    <citation type="submission" date="2021-09" db="EMBL/GenBank/DDBJ databases">
        <authorList>
            <person name="Gilroy R."/>
        </authorList>
    </citation>
    <scope>NUCLEOTIDE SEQUENCE</scope>
    <source>
        <strain evidence="2">USAMLcec12-2067</strain>
    </source>
</reference>
<dbReference type="SUPFAM" id="SSF56801">
    <property type="entry name" value="Acetyl-CoA synthetase-like"/>
    <property type="match status" value="1"/>
</dbReference>
<dbReference type="GO" id="GO:0016878">
    <property type="term" value="F:acid-thiol ligase activity"/>
    <property type="evidence" value="ECO:0007669"/>
    <property type="project" value="UniProtKB-ARBA"/>
</dbReference>
<dbReference type="PANTHER" id="PTHR43767:SF1">
    <property type="entry name" value="NONRIBOSOMAL PEPTIDE SYNTHASE PES1 (EUROFUNG)-RELATED"/>
    <property type="match status" value="1"/>
</dbReference>
<dbReference type="Pfam" id="PF00753">
    <property type="entry name" value="Lactamase_B"/>
    <property type="match status" value="1"/>
</dbReference>
<dbReference type="SUPFAM" id="SSF56281">
    <property type="entry name" value="Metallo-hydrolase/oxidoreductase"/>
    <property type="match status" value="1"/>
</dbReference>
<dbReference type="InterPro" id="IPR045851">
    <property type="entry name" value="AMP-bd_C_sf"/>
</dbReference>
<dbReference type="PANTHER" id="PTHR43767">
    <property type="entry name" value="LONG-CHAIN-FATTY-ACID--COA LIGASE"/>
    <property type="match status" value="1"/>
</dbReference>